<organism evidence="3 4">
    <name type="scientific">Aeromicrobium choanae</name>
    <dbReference type="NCBI Taxonomy" id="1736691"/>
    <lineage>
        <taxon>Bacteria</taxon>
        <taxon>Bacillati</taxon>
        <taxon>Actinomycetota</taxon>
        <taxon>Actinomycetes</taxon>
        <taxon>Propionibacteriales</taxon>
        <taxon>Nocardioidaceae</taxon>
        <taxon>Aeromicrobium</taxon>
    </lineage>
</organism>
<dbReference type="Gene3D" id="3.50.50.60">
    <property type="entry name" value="FAD/NAD(P)-binding domain"/>
    <property type="match status" value="1"/>
</dbReference>
<keyword evidence="4" id="KW-1185">Reference proteome</keyword>
<reference evidence="4" key="1">
    <citation type="submission" date="2017-02" db="EMBL/GenBank/DDBJ databases">
        <authorList>
            <person name="Varghese N."/>
            <person name="Submissions S."/>
        </authorList>
    </citation>
    <scope>NUCLEOTIDE SEQUENCE [LARGE SCALE GENOMIC DNA]</scope>
    <source>
        <strain evidence="4">9H-4</strain>
    </source>
</reference>
<keyword evidence="1" id="KW-1133">Transmembrane helix</keyword>
<dbReference type="Proteomes" id="UP000191040">
    <property type="component" value="Chromosome I"/>
</dbReference>
<sequence>MGHTPGNDATKVGTAIIGGGIVGVTLAFYLAELGEKDIVVLEGRELASGCTGGSLGGVRQQFSTPLEIELAIRGRRFWQTFEDVFEQPCQYYQDGYLMLTGREELFEKLTQAAKTQASLGAPNVEMLSANELLEVVPWLGVDGLIGGCWTPEDGRVNPTDGVYGVAAAARRLGVKIRERHEVGDLTQVEGGWLVDGPEPLLAERVVVASGLGSPKLLAKFGLDMDIFPMWVHYGFTTPVLGDQRLPLTIDLETGWCVEREQDGAMVTILSSTLPERYGVSDMLAEFAEASETRAPLFAEVGIRNTISAAADATGGDGHPFIGEVEAGLWTITGFDGHGTMMGPAASQLLAKLMLGMPDPVLDVKAFDPHRKATENLEWLRAARK</sequence>
<feature type="transmembrane region" description="Helical" evidence="1">
    <location>
        <begin position="12"/>
        <end position="31"/>
    </location>
</feature>
<evidence type="ECO:0000313" key="4">
    <source>
        <dbReference type="Proteomes" id="UP000191040"/>
    </source>
</evidence>
<evidence type="ECO:0000313" key="3">
    <source>
        <dbReference type="EMBL" id="SKB06227.1"/>
    </source>
</evidence>
<keyword evidence="1" id="KW-0812">Transmembrane</keyword>
<dbReference type="AlphaFoldDB" id="A0A1T4YWL1"/>
<dbReference type="Gene3D" id="3.30.9.10">
    <property type="entry name" value="D-Amino Acid Oxidase, subunit A, domain 2"/>
    <property type="match status" value="1"/>
</dbReference>
<dbReference type="PANTHER" id="PTHR13847">
    <property type="entry name" value="SARCOSINE DEHYDROGENASE-RELATED"/>
    <property type="match status" value="1"/>
</dbReference>
<dbReference type="OrthoDB" id="9806452at2"/>
<name>A0A1T4YWL1_9ACTN</name>
<dbReference type="EMBL" id="LT796768">
    <property type="protein sequence ID" value="SKB06227.1"/>
    <property type="molecule type" value="Genomic_DNA"/>
</dbReference>
<keyword evidence="1" id="KW-0472">Membrane</keyword>
<dbReference type="RefSeq" id="WP_078699334.1">
    <property type="nucleotide sequence ID" value="NZ_LT796768.1"/>
</dbReference>
<dbReference type="InterPro" id="IPR036188">
    <property type="entry name" value="FAD/NAD-bd_sf"/>
</dbReference>
<proteinExistence type="predicted"/>
<protein>
    <submittedName>
        <fullName evidence="3">Sarcosine oxidase subunit beta</fullName>
    </submittedName>
</protein>
<dbReference type="Pfam" id="PF01266">
    <property type="entry name" value="DAO"/>
    <property type="match status" value="1"/>
</dbReference>
<dbReference type="InterPro" id="IPR006076">
    <property type="entry name" value="FAD-dep_OxRdtase"/>
</dbReference>
<evidence type="ECO:0000256" key="1">
    <source>
        <dbReference type="SAM" id="Phobius"/>
    </source>
</evidence>
<evidence type="ECO:0000259" key="2">
    <source>
        <dbReference type="Pfam" id="PF01266"/>
    </source>
</evidence>
<accession>A0A1T4YWL1</accession>
<dbReference type="STRING" id="1736691.SAMN06295964_1232"/>
<feature type="domain" description="FAD dependent oxidoreductase" evidence="2">
    <location>
        <begin position="15"/>
        <end position="352"/>
    </location>
</feature>
<dbReference type="SUPFAM" id="SSF51905">
    <property type="entry name" value="FAD/NAD(P)-binding domain"/>
    <property type="match status" value="1"/>
</dbReference>
<dbReference type="GO" id="GO:0005737">
    <property type="term" value="C:cytoplasm"/>
    <property type="evidence" value="ECO:0007669"/>
    <property type="project" value="TreeGrafter"/>
</dbReference>
<gene>
    <name evidence="3" type="ORF">SAMN06295964_1232</name>
</gene>